<evidence type="ECO:0000313" key="3">
    <source>
        <dbReference type="EMBL" id="MDR6334495.1"/>
    </source>
</evidence>
<keyword evidence="1" id="KW-1133">Transmembrane helix</keyword>
<accession>A0A9W6CN72</accession>
<proteinExistence type="predicted"/>
<feature type="transmembrane region" description="Helical" evidence="1">
    <location>
        <begin position="74"/>
        <end position="93"/>
    </location>
</feature>
<feature type="transmembrane region" description="Helical" evidence="1">
    <location>
        <begin position="113"/>
        <end position="146"/>
    </location>
</feature>
<feature type="transmembrane region" description="Helical" evidence="1">
    <location>
        <begin position="12"/>
        <end position="36"/>
    </location>
</feature>
<dbReference type="EMBL" id="BSDO01000004">
    <property type="protein sequence ID" value="GLI23485.1"/>
    <property type="molecule type" value="Genomic_DNA"/>
</dbReference>
<dbReference type="Proteomes" id="UP001144397">
    <property type="component" value="Unassembled WGS sequence"/>
</dbReference>
<protein>
    <submittedName>
        <fullName evidence="2">Uncharacterized protein</fullName>
    </submittedName>
</protein>
<comment type="caution">
    <text evidence="2">The sequence shown here is derived from an EMBL/GenBank/DDBJ whole genome shotgun (WGS) entry which is preliminary data.</text>
</comment>
<dbReference type="GeneID" id="95763942"/>
<keyword evidence="1" id="KW-0472">Membrane</keyword>
<sequence>MGEEMKFVRGLLRFVVGGVFGVIAAFALIPAFAAVFPSKDGSVTGAGLTLAVVVVGALLGLFAPSIRRAFGRGFLLAGVAVLALPLSAFMLSARTAHEVVTSSDKMEQAGQALGAGLAGAAFTGVAAFIGLIGGGILIIIGLVLALGGRREVIIVERR</sequence>
<evidence type="ECO:0000256" key="1">
    <source>
        <dbReference type="SAM" id="Phobius"/>
    </source>
</evidence>
<dbReference type="AlphaFoldDB" id="A0A9W6CN72"/>
<dbReference type="Proteomes" id="UP001245370">
    <property type="component" value="Unassembled WGS sequence"/>
</dbReference>
<feature type="transmembrane region" description="Helical" evidence="1">
    <location>
        <begin position="42"/>
        <end position="62"/>
    </location>
</feature>
<reference evidence="3 5" key="2">
    <citation type="submission" date="2023-07" db="EMBL/GenBank/DDBJ databases">
        <title>Genomic Encyclopedia of Type Strains, Phase IV (KMG-IV): sequencing the most valuable type-strain genomes for metagenomic binning, comparative biology and taxonomic classification.</title>
        <authorList>
            <person name="Goeker M."/>
        </authorList>
    </citation>
    <scope>NUCLEOTIDE SEQUENCE [LARGE SCALE GENOMIC DNA]</scope>
    <source>
        <strain evidence="3 5">DSM 338</strain>
    </source>
</reference>
<organism evidence="2 4">
    <name type="scientific">Xanthobacter flavus</name>
    <dbReference type="NCBI Taxonomy" id="281"/>
    <lineage>
        <taxon>Bacteria</taxon>
        <taxon>Pseudomonadati</taxon>
        <taxon>Pseudomonadota</taxon>
        <taxon>Alphaproteobacteria</taxon>
        <taxon>Hyphomicrobiales</taxon>
        <taxon>Xanthobacteraceae</taxon>
        <taxon>Xanthobacter</taxon>
    </lineage>
</organism>
<dbReference type="RefSeq" id="WP_281808331.1">
    <property type="nucleotide sequence ID" value="NZ_BSDO01000004.1"/>
</dbReference>
<evidence type="ECO:0000313" key="4">
    <source>
        <dbReference type="Proteomes" id="UP001144397"/>
    </source>
</evidence>
<gene>
    <name evidence="3" type="ORF">GGQ86_002977</name>
    <name evidence="2" type="ORF">XFLAVUS301_31590</name>
</gene>
<keyword evidence="1" id="KW-0812">Transmembrane</keyword>
<keyword evidence="5" id="KW-1185">Reference proteome</keyword>
<name>A0A9W6CN72_XANFL</name>
<evidence type="ECO:0000313" key="5">
    <source>
        <dbReference type="Proteomes" id="UP001245370"/>
    </source>
</evidence>
<reference evidence="2" key="1">
    <citation type="submission" date="2022-12" db="EMBL/GenBank/DDBJ databases">
        <title>Reference genome sequencing for broad-spectrum identification of bacterial and archaeal isolates by mass spectrometry.</title>
        <authorList>
            <person name="Sekiguchi Y."/>
            <person name="Tourlousse D.M."/>
        </authorList>
    </citation>
    <scope>NUCLEOTIDE SEQUENCE</scope>
    <source>
        <strain evidence="2">301</strain>
    </source>
</reference>
<dbReference type="EMBL" id="JAVDPY010000005">
    <property type="protein sequence ID" value="MDR6334495.1"/>
    <property type="molecule type" value="Genomic_DNA"/>
</dbReference>
<evidence type="ECO:0000313" key="2">
    <source>
        <dbReference type="EMBL" id="GLI23485.1"/>
    </source>
</evidence>